<dbReference type="SMART" id="SM00248">
    <property type="entry name" value="ANK"/>
    <property type="match status" value="4"/>
</dbReference>
<dbReference type="eggNOG" id="KOG4412">
    <property type="taxonomic scope" value="Eukaryota"/>
</dbReference>
<keyword evidence="1" id="KW-0040">ANK repeat</keyword>
<dbReference type="Pfam" id="PF11929">
    <property type="entry name" value="DUF3447"/>
    <property type="match status" value="1"/>
</dbReference>
<dbReference type="Gene3D" id="1.25.40.20">
    <property type="entry name" value="Ankyrin repeat-containing domain"/>
    <property type="match status" value="1"/>
</dbReference>
<dbReference type="STRING" id="5722.A2FNE2"/>
<feature type="domain" description="DUF3447" evidence="2">
    <location>
        <begin position="1"/>
        <end position="55"/>
    </location>
</feature>
<dbReference type="SUPFAM" id="SSF48403">
    <property type="entry name" value="Ankyrin repeat"/>
    <property type="match status" value="1"/>
</dbReference>
<dbReference type="PANTHER" id="PTHR24182">
    <property type="entry name" value="ANKYRIN REPEAT AND SOCS BOX CONTAINING 4"/>
    <property type="match status" value="1"/>
</dbReference>
<name>A2FNE2_TRIV3</name>
<organism evidence="3 4">
    <name type="scientific">Trichomonas vaginalis (strain ATCC PRA-98 / G3)</name>
    <dbReference type="NCBI Taxonomy" id="412133"/>
    <lineage>
        <taxon>Eukaryota</taxon>
        <taxon>Metamonada</taxon>
        <taxon>Parabasalia</taxon>
        <taxon>Trichomonadida</taxon>
        <taxon>Trichomonadidae</taxon>
        <taxon>Trichomonas</taxon>
    </lineage>
</organism>
<proteinExistence type="predicted"/>
<keyword evidence="4" id="KW-1185">Reference proteome</keyword>
<dbReference type="KEGG" id="tva:4751298"/>
<dbReference type="AlphaFoldDB" id="A2FNE2"/>
<dbReference type="OrthoDB" id="539213at2759"/>
<dbReference type="Pfam" id="PF12796">
    <property type="entry name" value="Ank_2"/>
    <property type="match status" value="1"/>
</dbReference>
<dbReference type="InterPro" id="IPR020683">
    <property type="entry name" value="DUF3447"/>
</dbReference>
<dbReference type="Proteomes" id="UP000001542">
    <property type="component" value="Unassembled WGS sequence"/>
</dbReference>
<reference evidence="3" key="2">
    <citation type="journal article" date="2007" name="Science">
        <title>Draft genome sequence of the sexually transmitted pathogen Trichomonas vaginalis.</title>
        <authorList>
            <person name="Carlton J.M."/>
            <person name="Hirt R.P."/>
            <person name="Silva J.C."/>
            <person name="Delcher A.L."/>
            <person name="Schatz M."/>
            <person name="Zhao Q."/>
            <person name="Wortman J.R."/>
            <person name="Bidwell S.L."/>
            <person name="Alsmark U.C.M."/>
            <person name="Besteiro S."/>
            <person name="Sicheritz-Ponten T."/>
            <person name="Noel C.J."/>
            <person name="Dacks J.B."/>
            <person name="Foster P.G."/>
            <person name="Simillion C."/>
            <person name="Van de Peer Y."/>
            <person name="Miranda-Saavedra D."/>
            <person name="Barton G.J."/>
            <person name="Westrop G.D."/>
            <person name="Mueller S."/>
            <person name="Dessi D."/>
            <person name="Fiori P.L."/>
            <person name="Ren Q."/>
            <person name="Paulsen I."/>
            <person name="Zhang H."/>
            <person name="Bastida-Corcuera F.D."/>
            <person name="Simoes-Barbosa A."/>
            <person name="Brown M.T."/>
            <person name="Hayes R.D."/>
            <person name="Mukherjee M."/>
            <person name="Okumura C.Y."/>
            <person name="Schneider R."/>
            <person name="Smith A.J."/>
            <person name="Vanacova S."/>
            <person name="Villalvazo M."/>
            <person name="Haas B.J."/>
            <person name="Pertea M."/>
            <person name="Feldblyum T.V."/>
            <person name="Utterback T.R."/>
            <person name="Shu C.L."/>
            <person name="Osoegawa K."/>
            <person name="de Jong P.J."/>
            <person name="Hrdy I."/>
            <person name="Horvathova L."/>
            <person name="Zubacova Z."/>
            <person name="Dolezal P."/>
            <person name="Malik S.B."/>
            <person name="Logsdon J.M. Jr."/>
            <person name="Henze K."/>
            <person name="Gupta A."/>
            <person name="Wang C.C."/>
            <person name="Dunne R.L."/>
            <person name="Upcroft J.A."/>
            <person name="Upcroft P."/>
            <person name="White O."/>
            <person name="Salzberg S.L."/>
            <person name="Tang P."/>
            <person name="Chiu C.-H."/>
            <person name="Lee Y.-S."/>
            <person name="Embley T.M."/>
            <person name="Coombs G.H."/>
            <person name="Mottram J.C."/>
            <person name="Tachezy J."/>
            <person name="Fraser-Liggett C.M."/>
            <person name="Johnson P.J."/>
        </authorList>
    </citation>
    <scope>NUCLEOTIDE SEQUENCE [LARGE SCALE GENOMIC DNA]</scope>
    <source>
        <strain evidence="3">G3</strain>
    </source>
</reference>
<dbReference type="EMBL" id="DS113904">
    <property type="protein sequence ID" value="EAX93578.1"/>
    <property type="molecule type" value="Genomic_DNA"/>
</dbReference>
<feature type="repeat" description="ANK" evidence="1">
    <location>
        <begin position="94"/>
        <end position="126"/>
    </location>
</feature>
<accession>A2FNE2</accession>
<dbReference type="RefSeq" id="XP_001306508.1">
    <property type="nucleotide sequence ID" value="XM_001306507.1"/>
</dbReference>
<evidence type="ECO:0000259" key="2">
    <source>
        <dbReference type="Pfam" id="PF11929"/>
    </source>
</evidence>
<gene>
    <name evidence="3" type="ORF">TVAG_382230</name>
</gene>
<reference evidence="3" key="1">
    <citation type="submission" date="2006-10" db="EMBL/GenBank/DDBJ databases">
        <authorList>
            <person name="Amadeo P."/>
            <person name="Zhao Q."/>
            <person name="Wortman J."/>
            <person name="Fraser-Liggett C."/>
            <person name="Carlton J."/>
        </authorList>
    </citation>
    <scope>NUCLEOTIDE SEQUENCE</scope>
    <source>
        <strain evidence="3">G3</strain>
    </source>
</reference>
<dbReference type="PROSITE" id="PS50297">
    <property type="entry name" value="ANK_REP_REGION"/>
    <property type="match status" value="2"/>
</dbReference>
<dbReference type="InterPro" id="IPR036770">
    <property type="entry name" value="Ankyrin_rpt-contain_sf"/>
</dbReference>
<dbReference type="PROSITE" id="PS50088">
    <property type="entry name" value="ANK_REPEAT"/>
    <property type="match status" value="2"/>
</dbReference>
<feature type="repeat" description="ANK" evidence="1">
    <location>
        <begin position="127"/>
        <end position="159"/>
    </location>
</feature>
<evidence type="ECO:0000313" key="3">
    <source>
        <dbReference type="EMBL" id="EAX93578.1"/>
    </source>
</evidence>
<dbReference type="InParanoid" id="A2FNE2"/>
<dbReference type="SMR" id="A2FNE2"/>
<sequence>MNECLKVQKPDNKCMKYAIISHNIDFVTFLMNEHNIEIDLELCSKYNNLQSFLIYLDQTHDINTCFVYSSNFYLSSLSEYFISNGADINSKDRYRSTPLHYTVRNNKKEMAEILNSKGADINAKDIDGWTPLHYATSFNSKEMAEFLILNSADIYAKNKIFIPRYS</sequence>
<evidence type="ECO:0000313" key="4">
    <source>
        <dbReference type="Proteomes" id="UP000001542"/>
    </source>
</evidence>
<dbReference type="VEuPathDB" id="TrichDB:TVAGG3_0035400"/>
<evidence type="ECO:0000256" key="1">
    <source>
        <dbReference type="PROSITE-ProRule" id="PRU00023"/>
    </source>
</evidence>
<dbReference type="InterPro" id="IPR002110">
    <property type="entry name" value="Ankyrin_rpt"/>
</dbReference>
<dbReference type="PANTHER" id="PTHR24182:SF13">
    <property type="entry name" value="LD18443P"/>
    <property type="match status" value="1"/>
</dbReference>
<protein>
    <submittedName>
        <fullName evidence="3">Ankyrin repeat protein, putative</fullName>
    </submittedName>
</protein>
<dbReference type="VEuPathDB" id="TrichDB:TVAG_382230"/>